<accession>A0A443YYS9</accession>
<keyword evidence="3" id="KW-1185">Reference proteome</keyword>
<dbReference type="Gene3D" id="3.10.50.30">
    <property type="entry name" value="Transcription elongation factor, GreA/GreB, C-terminal domain"/>
    <property type="match status" value="1"/>
</dbReference>
<dbReference type="GO" id="GO:0032784">
    <property type="term" value="P:regulation of DNA-templated transcription elongation"/>
    <property type="evidence" value="ECO:0007669"/>
    <property type="project" value="InterPro"/>
</dbReference>
<reference evidence="2 3" key="1">
    <citation type="submission" date="2018-12" db="EMBL/GenBank/DDBJ databases">
        <authorList>
            <person name="Li A."/>
            <person name="Zhang M."/>
            <person name="Zhu H."/>
        </authorList>
    </citation>
    <scope>NUCLEOTIDE SEQUENCE [LARGE SCALE GENOMIC DNA]</scope>
    <source>
        <strain evidence="2 3">R04H25</strain>
    </source>
</reference>
<dbReference type="EMBL" id="RSFE01000006">
    <property type="protein sequence ID" value="RWU09287.1"/>
    <property type="molecule type" value="Genomic_DNA"/>
</dbReference>
<protein>
    <recommendedName>
        <fullName evidence="1">Transcription elongation factor GreA/GreB C-terminal domain-containing protein</fullName>
    </recommendedName>
</protein>
<comment type="caution">
    <text evidence="2">The sequence shown here is derived from an EMBL/GenBank/DDBJ whole genome shotgun (WGS) entry which is preliminary data.</text>
</comment>
<dbReference type="Pfam" id="PF01272">
    <property type="entry name" value="GreA_GreB"/>
    <property type="match status" value="1"/>
</dbReference>
<dbReference type="InterPro" id="IPR001437">
    <property type="entry name" value="Tscrpt_elong_fac_GreA/B_C"/>
</dbReference>
<evidence type="ECO:0000313" key="3">
    <source>
        <dbReference type="Proteomes" id="UP000288789"/>
    </source>
</evidence>
<feature type="domain" description="Transcription elongation factor GreA/GreB C-terminal" evidence="1">
    <location>
        <begin position="54"/>
        <end position="122"/>
    </location>
</feature>
<dbReference type="InterPro" id="IPR036953">
    <property type="entry name" value="GreA/GreB_C_sf"/>
</dbReference>
<dbReference type="GO" id="GO:0003677">
    <property type="term" value="F:DNA binding"/>
    <property type="evidence" value="ECO:0007669"/>
    <property type="project" value="InterPro"/>
</dbReference>
<proteinExistence type="predicted"/>
<dbReference type="RefSeq" id="WP_128352625.1">
    <property type="nucleotide sequence ID" value="NZ_CAXBCQ010000048.1"/>
</dbReference>
<name>A0A443YYS9_9GAMM</name>
<sequence length="128" mass="14288">MLARVLGHCDSSQCFNHRIFQCQQYRVLHDPLVLAELFQRLERAELPRSNMSLRVRVGSSVVIRQTHCDNTPAILRFTLVEPSSANPTQGKVSYLSPMGLALLSVPLGAVFTVTVRASESHWCLIALN</sequence>
<gene>
    <name evidence="2" type="ORF">EGC76_08805</name>
</gene>
<evidence type="ECO:0000313" key="2">
    <source>
        <dbReference type="EMBL" id="RWU09287.1"/>
    </source>
</evidence>
<dbReference type="OrthoDB" id="6239887at2"/>
<organism evidence="2 3">
    <name type="scientific">Pseudidiomarina gelatinasegens</name>
    <dbReference type="NCBI Taxonomy" id="2487740"/>
    <lineage>
        <taxon>Bacteria</taxon>
        <taxon>Pseudomonadati</taxon>
        <taxon>Pseudomonadota</taxon>
        <taxon>Gammaproteobacteria</taxon>
        <taxon>Alteromonadales</taxon>
        <taxon>Idiomarinaceae</taxon>
        <taxon>Pseudidiomarina</taxon>
    </lineage>
</organism>
<dbReference type="AlphaFoldDB" id="A0A443YYS9"/>
<dbReference type="Proteomes" id="UP000288789">
    <property type="component" value="Unassembled WGS sequence"/>
</dbReference>
<dbReference type="SUPFAM" id="SSF54534">
    <property type="entry name" value="FKBP-like"/>
    <property type="match status" value="1"/>
</dbReference>
<evidence type="ECO:0000259" key="1">
    <source>
        <dbReference type="Pfam" id="PF01272"/>
    </source>
</evidence>